<proteinExistence type="predicted"/>
<reference evidence="1" key="1">
    <citation type="journal article" date="2020" name="Mol. Plant Microbe Interact.">
        <title>Genome Sequence of the Biocontrol Agent Coniothyrium minitans strain Conio (IMI 134523).</title>
        <authorList>
            <person name="Patel D."/>
            <person name="Shittu T.A."/>
            <person name="Baroncelli R."/>
            <person name="Muthumeenakshi S."/>
            <person name="Osborne T.H."/>
            <person name="Janganan T.K."/>
            <person name="Sreenivasaprasad S."/>
        </authorList>
    </citation>
    <scope>NUCLEOTIDE SEQUENCE</scope>
    <source>
        <strain evidence="1">Conio</strain>
    </source>
</reference>
<accession>A0A9P6GQS1</accession>
<organism evidence="1 2">
    <name type="scientific">Paraphaeosphaeria minitans</name>
    <dbReference type="NCBI Taxonomy" id="565426"/>
    <lineage>
        <taxon>Eukaryota</taxon>
        <taxon>Fungi</taxon>
        <taxon>Dikarya</taxon>
        <taxon>Ascomycota</taxon>
        <taxon>Pezizomycotina</taxon>
        <taxon>Dothideomycetes</taxon>
        <taxon>Pleosporomycetidae</taxon>
        <taxon>Pleosporales</taxon>
        <taxon>Massarineae</taxon>
        <taxon>Didymosphaeriaceae</taxon>
        <taxon>Paraphaeosphaeria</taxon>
    </lineage>
</organism>
<keyword evidence="2" id="KW-1185">Reference proteome</keyword>
<dbReference type="EMBL" id="WJXW01000002">
    <property type="protein sequence ID" value="KAF9740162.1"/>
    <property type="molecule type" value="Genomic_DNA"/>
</dbReference>
<evidence type="ECO:0000313" key="2">
    <source>
        <dbReference type="Proteomes" id="UP000756921"/>
    </source>
</evidence>
<dbReference type="Proteomes" id="UP000756921">
    <property type="component" value="Unassembled WGS sequence"/>
</dbReference>
<name>A0A9P6GQS1_9PLEO</name>
<protein>
    <submittedName>
        <fullName evidence="1">Uncharacterized protein</fullName>
    </submittedName>
</protein>
<gene>
    <name evidence="1" type="ORF">PMIN01_02797</name>
</gene>
<comment type="caution">
    <text evidence="1">The sequence shown here is derived from an EMBL/GenBank/DDBJ whole genome shotgun (WGS) entry which is preliminary data.</text>
</comment>
<evidence type="ECO:0000313" key="1">
    <source>
        <dbReference type="EMBL" id="KAF9740162.1"/>
    </source>
</evidence>
<dbReference type="AlphaFoldDB" id="A0A9P6GQS1"/>
<sequence length="114" mass="12341">MARPKITGLRLAGMGNRRFSLINPIANVAARTILAKVHISNTEHRRGLTSMVTRDETPRVGVGGFVGSPQCSPVLITDVVEWRRKSAVRRLASATLTFPSGAGHRLCGYSHHLG</sequence>